<dbReference type="OrthoDB" id="9806902at2"/>
<keyword evidence="3" id="KW-1185">Reference proteome</keyword>
<name>A0A4R6U494_9BACI</name>
<dbReference type="InterPro" id="IPR029058">
    <property type="entry name" value="AB_hydrolase_fold"/>
</dbReference>
<dbReference type="InterPro" id="IPR051044">
    <property type="entry name" value="MAG_DAG_Lipase"/>
</dbReference>
<dbReference type="InterPro" id="IPR000073">
    <property type="entry name" value="AB_hydrolase_1"/>
</dbReference>
<proteinExistence type="predicted"/>
<comment type="caution">
    <text evidence="2">The sequence shown here is derived from an EMBL/GenBank/DDBJ whole genome shotgun (WGS) entry which is preliminary data.</text>
</comment>
<dbReference type="SUPFAM" id="SSF53474">
    <property type="entry name" value="alpha/beta-Hydrolases"/>
    <property type="match status" value="1"/>
</dbReference>
<dbReference type="Gene3D" id="3.40.50.1820">
    <property type="entry name" value="alpha/beta hydrolase"/>
    <property type="match status" value="1"/>
</dbReference>
<protein>
    <submittedName>
        <fullName evidence="2">Lysophospholipase</fullName>
    </submittedName>
</protein>
<evidence type="ECO:0000313" key="2">
    <source>
        <dbReference type="EMBL" id="TDQ40292.1"/>
    </source>
</evidence>
<dbReference type="Pfam" id="PF12146">
    <property type="entry name" value="Hydrolase_4"/>
    <property type="match status" value="1"/>
</dbReference>
<reference evidence="2 3" key="1">
    <citation type="submission" date="2019-03" db="EMBL/GenBank/DDBJ databases">
        <title>Genomic Encyclopedia of Type Strains, Phase IV (KMG-IV): sequencing the most valuable type-strain genomes for metagenomic binning, comparative biology and taxonomic classification.</title>
        <authorList>
            <person name="Goeker M."/>
        </authorList>
    </citation>
    <scope>NUCLEOTIDE SEQUENCE [LARGE SCALE GENOMIC DNA]</scope>
    <source>
        <strain evidence="2 3">DSM 28697</strain>
    </source>
</reference>
<dbReference type="RefSeq" id="WP_133580118.1">
    <property type="nucleotide sequence ID" value="NZ_SNYJ01000006.1"/>
</dbReference>
<dbReference type="PRINTS" id="PR00111">
    <property type="entry name" value="ABHYDROLASE"/>
</dbReference>
<evidence type="ECO:0000313" key="3">
    <source>
        <dbReference type="Proteomes" id="UP000295632"/>
    </source>
</evidence>
<dbReference type="Proteomes" id="UP000295632">
    <property type="component" value="Unassembled WGS sequence"/>
</dbReference>
<evidence type="ECO:0000259" key="1">
    <source>
        <dbReference type="Pfam" id="PF12146"/>
    </source>
</evidence>
<organism evidence="2 3">
    <name type="scientific">Aureibacillus halotolerans</name>
    <dbReference type="NCBI Taxonomy" id="1508390"/>
    <lineage>
        <taxon>Bacteria</taxon>
        <taxon>Bacillati</taxon>
        <taxon>Bacillota</taxon>
        <taxon>Bacilli</taxon>
        <taxon>Bacillales</taxon>
        <taxon>Bacillaceae</taxon>
        <taxon>Aureibacillus</taxon>
    </lineage>
</organism>
<sequence length="268" mass="30531">MWVFETEAPVKGVVVIVHGAVEHHGRYMWVKEQWLADGFHVIMGDLPGQGLSKRKRGHILHFEEYIEEVLRWLEEAQRFLLPIFLLGHSMGGLTAVRLLQKHTIPLAGVILSSPALGLKIGPSAPLDALSKGLNLIIPQLQMSPGITPQIATRNRDICESDVNDSLMLTKVSVRWYRELARSIQLSFKELLDFPDLPLLIMQGGNDKIVEKSSVMRWFNALPSTEKMYKEWPGLYHEIFNEPEREQVYRFAQQFASMHLPIEIQSSPS</sequence>
<feature type="domain" description="Serine aminopeptidase S33" evidence="1">
    <location>
        <begin position="9"/>
        <end position="243"/>
    </location>
</feature>
<dbReference type="PANTHER" id="PTHR11614">
    <property type="entry name" value="PHOSPHOLIPASE-RELATED"/>
    <property type="match status" value="1"/>
</dbReference>
<dbReference type="EMBL" id="SNYJ01000006">
    <property type="protein sequence ID" value="TDQ40292.1"/>
    <property type="molecule type" value="Genomic_DNA"/>
</dbReference>
<dbReference type="InterPro" id="IPR022742">
    <property type="entry name" value="Hydrolase_4"/>
</dbReference>
<accession>A0A4R6U494</accession>
<dbReference type="AlphaFoldDB" id="A0A4R6U494"/>
<gene>
    <name evidence="2" type="ORF">EV213_1068</name>
</gene>